<dbReference type="InterPro" id="IPR027417">
    <property type="entry name" value="P-loop_NTPase"/>
</dbReference>
<evidence type="ECO:0000256" key="4">
    <source>
        <dbReference type="ARBA" id="ARBA00022840"/>
    </source>
</evidence>
<reference evidence="9 10" key="1">
    <citation type="journal article" date="2019" name="Int. J. Syst. Evol. Microbiol.">
        <title>The Global Catalogue of Microorganisms (GCM) 10K type strain sequencing project: providing services to taxonomists for standard genome sequencing and annotation.</title>
        <authorList>
            <consortium name="The Broad Institute Genomics Platform"/>
            <consortium name="The Broad Institute Genome Sequencing Center for Infectious Disease"/>
            <person name="Wu L."/>
            <person name="Ma J."/>
        </authorList>
    </citation>
    <scope>NUCLEOTIDE SEQUENCE [LARGE SCALE GENOMIC DNA]</scope>
    <source>
        <strain evidence="9 10">JCM 14306</strain>
    </source>
</reference>
<comment type="subunit">
    <text evidence="7">The complex is composed of two ATP-binding proteins (PotA), two transmembrane proteins (PotB and PotC) and a solute-binding protein (PotD).</text>
</comment>
<evidence type="ECO:0000256" key="5">
    <source>
        <dbReference type="ARBA" id="ARBA00022967"/>
    </source>
</evidence>
<accession>A0ABN2F0B5</accession>
<keyword evidence="10" id="KW-1185">Reference proteome</keyword>
<dbReference type="Proteomes" id="UP001501319">
    <property type="component" value="Unassembled WGS sequence"/>
</dbReference>
<dbReference type="EMBL" id="BAAANE010000003">
    <property type="protein sequence ID" value="GAA1623775.1"/>
    <property type="molecule type" value="Genomic_DNA"/>
</dbReference>
<dbReference type="Pfam" id="PF00005">
    <property type="entry name" value="ABC_tran"/>
    <property type="match status" value="1"/>
</dbReference>
<evidence type="ECO:0000256" key="6">
    <source>
        <dbReference type="ARBA" id="ARBA00023136"/>
    </source>
</evidence>
<protein>
    <recommendedName>
        <fullName evidence="7">Spermidine/putrescine import ATP-binding protein PotA</fullName>
        <ecNumber evidence="7">7.6.2.11</ecNumber>
    </recommendedName>
</protein>
<comment type="caution">
    <text evidence="9">The sequence shown here is derived from an EMBL/GenBank/DDBJ whole genome shotgun (WGS) entry which is preliminary data.</text>
</comment>
<keyword evidence="1 7" id="KW-0813">Transport</keyword>
<dbReference type="SUPFAM" id="SSF50331">
    <property type="entry name" value="MOP-like"/>
    <property type="match status" value="1"/>
</dbReference>
<keyword evidence="5 7" id="KW-1278">Translocase</keyword>
<evidence type="ECO:0000256" key="1">
    <source>
        <dbReference type="ARBA" id="ARBA00022448"/>
    </source>
</evidence>
<dbReference type="InterPro" id="IPR013611">
    <property type="entry name" value="Transp-assoc_OB_typ2"/>
</dbReference>
<dbReference type="SMART" id="SM00382">
    <property type="entry name" value="AAA"/>
    <property type="match status" value="1"/>
</dbReference>
<keyword evidence="2 7" id="KW-1003">Cell membrane</keyword>
<evidence type="ECO:0000256" key="2">
    <source>
        <dbReference type="ARBA" id="ARBA00022475"/>
    </source>
</evidence>
<dbReference type="GO" id="GO:0005524">
    <property type="term" value="F:ATP binding"/>
    <property type="evidence" value="ECO:0007669"/>
    <property type="project" value="UniProtKB-KW"/>
</dbReference>
<dbReference type="PANTHER" id="PTHR42781">
    <property type="entry name" value="SPERMIDINE/PUTRESCINE IMPORT ATP-BINDING PROTEIN POTA"/>
    <property type="match status" value="1"/>
</dbReference>
<evidence type="ECO:0000313" key="9">
    <source>
        <dbReference type="EMBL" id="GAA1623775.1"/>
    </source>
</evidence>
<dbReference type="SUPFAM" id="SSF52540">
    <property type="entry name" value="P-loop containing nucleoside triphosphate hydrolases"/>
    <property type="match status" value="1"/>
</dbReference>
<keyword evidence="4 7" id="KW-0067">ATP-binding</keyword>
<evidence type="ECO:0000313" key="10">
    <source>
        <dbReference type="Proteomes" id="UP001501319"/>
    </source>
</evidence>
<dbReference type="InterPro" id="IPR008995">
    <property type="entry name" value="Mo/tungstate-bd_C_term_dom"/>
</dbReference>
<dbReference type="PANTHER" id="PTHR42781:SF4">
    <property type="entry name" value="SPERMIDINE_PUTRESCINE IMPORT ATP-BINDING PROTEIN POTA"/>
    <property type="match status" value="1"/>
</dbReference>
<evidence type="ECO:0000256" key="3">
    <source>
        <dbReference type="ARBA" id="ARBA00022741"/>
    </source>
</evidence>
<gene>
    <name evidence="7" type="primary">potA</name>
    <name evidence="9" type="ORF">GCM10009744_08900</name>
</gene>
<feature type="domain" description="ABC transporter" evidence="8">
    <location>
        <begin position="20"/>
        <end position="250"/>
    </location>
</feature>
<dbReference type="NCBIfam" id="TIGR01187">
    <property type="entry name" value="potA"/>
    <property type="match status" value="1"/>
</dbReference>
<dbReference type="Gene3D" id="2.40.50.100">
    <property type="match status" value="1"/>
</dbReference>
<dbReference type="Pfam" id="PF08402">
    <property type="entry name" value="TOBE_2"/>
    <property type="match status" value="1"/>
</dbReference>
<dbReference type="InterPro" id="IPR003439">
    <property type="entry name" value="ABC_transporter-like_ATP-bd"/>
</dbReference>
<evidence type="ECO:0000259" key="8">
    <source>
        <dbReference type="PROSITE" id="PS50893"/>
    </source>
</evidence>
<name>A0ABN2F0B5_9ACTN</name>
<dbReference type="InterPro" id="IPR003593">
    <property type="entry name" value="AAA+_ATPase"/>
</dbReference>
<evidence type="ECO:0000256" key="7">
    <source>
        <dbReference type="RuleBase" id="RU364083"/>
    </source>
</evidence>
<sequence length="361" mass="39016">MTTPLTDSPVTGTAPPATAVSLRGLRKTFGPVTAVDGIDLDVAEGEFFSMLGPSGSGKTTVLRMIAGFEEPTEGRILLGGADVTGRPPFARDVNTVFQDYALFPHMSVLQNVEYGLRVKRVERRLRRPRALEALETVRLSGFEDRRPHQLSGGQRQRVALARALVNRPKVLLLDEPLGALDLKLRREMQIELKALQRDVGITFVFVTHDQEEALTMSDRIAVFSGGRIEQVAAPAELYEHPATAFVAGFVGTSNLLEGPVARAVLGREGLFTVRPEKIHMQPRDAVAVAVASSLCTADGVVREVVYLGSATQSVVDLDAGGSLIVLQQNLRGSVQDKLDLRGSAVRLTWLREHTVAIGGPA</sequence>
<comment type="similarity">
    <text evidence="7">Belongs to the ABC transporter superfamily. Spermidine/putrescine importer (TC 3.A.1.11.1) family.</text>
</comment>
<proteinExistence type="inferred from homology"/>
<dbReference type="InterPro" id="IPR005893">
    <property type="entry name" value="PotA-like"/>
</dbReference>
<dbReference type="EC" id="7.6.2.11" evidence="7"/>
<dbReference type="InterPro" id="IPR050093">
    <property type="entry name" value="ABC_SmlMolc_Importer"/>
</dbReference>
<dbReference type="InterPro" id="IPR017871">
    <property type="entry name" value="ABC_transporter-like_CS"/>
</dbReference>
<dbReference type="PROSITE" id="PS00211">
    <property type="entry name" value="ABC_TRANSPORTER_1"/>
    <property type="match status" value="1"/>
</dbReference>
<dbReference type="PROSITE" id="PS50893">
    <property type="entry name" value="ABC_TRANSPORTER_2"/>
    <property type="match status" value="1"/>
</dbReference>
<keyword evidence="3 7" id="KW-0547">Nucleotide-binding</keyword>
<comment type="catalytic activity">
    <reaction evidence="7">
        <text>ATP + H2O + polyamine-[polyamine-binding protein]Side 1 = ADP + phosphate + polyamineSide 2 + [polyamine-binding protein]Side 1.</text>
        <dbReference type="EC" id="7.6.2.11"/>
    </reaction>
</comment>
<comment type="function">
    <text evidence="7">Part of the ABC transporter complex PotABCD involved in spermidine/putrescine import. Responsible for energy coupling to the transport system.</text>
</comment>
<organism evidence="9 10">
    <name type="scientific">Kribbella alba</name>
    <dbReference type="NCBI Taxonomy" id="190197"/>
    <lineage>
        <taxon>Bacteria</taxon>
        <taxon>Bacillati</taxon>
        <taxon>Actinomycetota</taxon>
        <taxon>Actinomycetes</taxon>
        <taxon>Propionibacteriales</taxon>
        <taxon>Kribbellaceae</taxon>
        <taxon>Kribbella</taxon>
    </lineage>
</organism>
<dbReference type="RefSeq" id="WP_344109010.1">
    <property type="nucleotide sequence ID" value="NZ_BAAANE010000003.1"/>
</dbReference>
<dbReference type="Gene3D" id="3.40.50.300">
    <property type="entry name" value="P-loop containing nucleotide triphosphate hydrolases"/>
    <property type="match status" value="1"/>
</dbReference>
<keyword evidence="6 7" id="KW-0472">Membrane</keyword>